<dbReference type="EMBL" id="BLSA01000323">
    <property type="protein sequence ID" value="GFP33198.1"/>
    <property type="molecule type" value="Genomic_DNA"/>
</dbReference>
<gene>
    <name evidence="1" type="ORF">HKBW3S42_01521</name>
</gene>
<name>A0A6V8PLP9_9ACTN</name>
<proteinExistence type="predicted"/>
<reference evidence="1 2" key="1">
    <citation type="journal article" date="2020" name="Front. Microbiol.">
        <title>Single-cell genomics of novel Actinobacteria with the Wood-Ljungdahl pathway discovered in a serpentinizing system.</title>
        <authorList>
            <person name="Merino N."/>
            <person name="Kawai M."/>
            <person name="Boyd E.S."/>
            <person name="Colman D.R."/>
            <person name="McGlynn S.E."/>
            <person name="Nealson K.H."/>
            <person name="Kurokawa K."/>
            <person name="Hongoh Y."/>
        </authorList>
    </citation>
    <scope>NUCLEOTIDE SEQUENCE [LARGE SCALE GENOMIC DNA]</scope>
    <source>
        <strain evidence="1 2">S42</strain>
    </source>
</reference>
<protein>
    <submittedName>
        <fullName evidence="1">Uncharacterized protein</fullName>
    </submittedName>
</protein>
<dbReference type="AlphaFoldDB" id="A0A6V8PLP9"/>
<evidence type="ECO:0000313" key="2">
    <source>
        <dbReference type="Proteomes" id="UP000568877"/>
    </source>
</evidence>
<organism evidence="1 2">
    <name type="scientific">Candidatus Hakubella thermalkaliphila</name>
    <dbReference type="NCBI Taxonomy" id="2754717"/>
    <lineage>
        <taxon>Bacteria</taxon>
        <taxon>Bacillati</taxon>
        <taxon>Actinomycetota</taxon>
        <taxon>Actinomycetota incertae sedis</taxon>
        <taxon>Candidatus Hakubellales</taxon>
        <taxon>Candidatus Hakubellaceae</taxon>
        <taxon>Candidatus Hakubella</taxon>
    </lineage>
</organism>
<comment type="caution">
    <text evidence="1">The sequence shown here is derived from an EMBL/GenBank/DDBJ whole genome shotgun (WGS) entry which is preliminary data.</text>
</comment>
<sequence>MEIENLSLEELVELHRKICKRIGELGRAKVSEKLQDFQIGDEISFKHEGNIITGAVIRVNRKSLSVRTREGCWYVDPRCATKISLALKRGMMA</sequence>
<evidence type="ECO:0000313" key="1">
    <source>
        <dbReference type="EMBL" id="GFP33198.1"/>
    </source>
</evidence>
<dbReference type="Proteomes" id="UP000568877">
    <property type="component" value="Unassembled WGS sequence"/>
</dbReference>
<accession>A0A6V8PLP9</accession>